<comment type="caution">
    <text evidence="1">The sequence shown here is derived from an EMBL/GenBank/DDBJ whole genome shotgun (WGS) entry which is preliminary data.</text>
</comment>
<keyword evidence="2" id="KW-1185">Reference proteome</keyword>
<proteinExistence type="predicted"/>
<dbReference type="EMBL" id="JANAKD010003705">
    <property type="protein sequence ID" value="KAJ3471973.1"/>
    <property type="molecule type" value="Genomic_DNA"/>
</dbReference>
<dbReference type="Proteomes" id="UP001148737">
    <property type="component" value="Unassembled WGS sequence"/>
</dbReference>
<organism evidence="1 2">
    <name type="scientific">Lecanicillium saksenae</name>
    <dbReference type="NCBI Taxonomy" id="468837"/>
    <lineage>
        <taxon>Eukaryota</taxon>
        <taxon>Fungi</taxon>
        <taxon>Dikarya</taxon>
        <taxon>Ascomycota</taxon>
        <taxon>Pezizomycotina</taxon>
        <taxon>Sordariomycetes</taxon>
        <taxon>Hypocreomycetidae</taxon>
        <taxon>Hypocreales</taxon>
        <taxon>Cordycipitaceae</taxon>
        <taxon>Lecanicillium</taxon>
    </lineage>
</organism>
<gene>
    <name evidence="1" type="ORF">NLG97_g11399</name>
</gene>
<name>A0ACC1QEC2_9HYPO</name>
<evidence type="ECO:0000313" key="1">
    <source>
        <dbReference type="EMBL" id="KAJ3471973.1"/>
    </source>
</evidence>
<reference evidence="1" key="1">
    <citation type="submission" date="2022-07" db="EMBL/GenBank/DDBJ databases">
        <title>Genome Sequence of Lecanicillium saksenae.</title>
        <authorList>
            <person name="Buettner E."/>
        </authorList>
    </citation>
    <scope>NUCLEOTIDE SEQUENCE</scope>
    <source>
        <strain evidence="1">VT-O1</strain>
    </source>
</reference>
<sequence>MTLPPPATSSPRPLRGLKVVIIHVKENLSDGPAPGDVILKQLEEHEEEAQLGCEFIVSKSVQFTYGRINNVLVVVESILTHPESRALDKDRGARLAARLGLAIPFSLTVSQE</sequence>
<evidence type="ECO:0000313" key="2">
    <source>
        <dbReference type="Proteomes" id="UP001148737"/>
    </source>
</evidence>
<protein>
    <submittedName>
        <fullName evidence="1">Uncharacterized protein</fullName>
    </submittedName>
</protein>
<accession>A0ACC1QEC2</accession>